<dbReference type="STRING" id="1618345.UT18_C0008G0003"/>
<dbReference type="Proteomes" id="UP000034207">
    <property type="component" value="Unassembled WGS sequence"/>
</dbReference>
<dbReference type="EMBL" id="LBVV01000008">
    <property type="protein sequence ID" value="KKQ94698.1"/>
    <property type="molecule type" value="Genomic_DNA"/>
</dbReference>
<evidence type="ECO:0000313" key="4">
    <source>
        <dbReference type="EMBL" id="KKQ94698.1"/>
    </source>
</evidence>
<feature type="compositionally biased region" description="Low complexity" evidence="1">
    <location>
        <begin position="60"/>
        <end position="98"/>
    </location>
</feature>
<comment type="caution">
    <text evidence="4">The sequence shown here is derived from an EMBL/GenBank/DDBJ whole genome shotgun (WGS) entry which is preliminary data.</text>
</comment>
<evidence type="ECO:0000313" key="5">
    <source>
        <dbReference type="Proteomes" id="UP000034207"/>
    </source>
</evidence>
<feature type="domain" description="M23ase beta-sheet core" evidence="3">
    <location>
        <begin position="140"/>
        <end position="229"/>
    </location>
</feature>
<accession>A0A0G0LS11</accession>
<sequence length="285" mass="31187">MEEKPKITDLIKKHASNKIFVISAAAFILILLAGTGTHYYLNAKKERNETKDKITAGVTPTPTAAPTFAPAPSATPTTTPTPAAAPTAKPTPKATATPVPTPTPQARPVLYLPFAQANDSAGLIPMGETVYHPKPSNPYGHGGIDFQWNSNIPITAALAGTVDGIYVGYHPNTWDVVVKTGKYAVGYYELESYNPSLSVGSPVSVGTFIGYPQHPGGTHEGYRMIHWEFGYWNSTYPRYVNRFCPMTYFESASKVRIENIWAATQWEHKSSFPYICSGDYYSMNQ</sequence>
<feature type="transmembrane region" description="Helical" evidence="2">
    <location>
        <begin position="20"/>
        <end position="41"/>
    </location>
</feature>
<evidence type="ECO:0000259" key="3">
    <source>
        <dbReference type="Pfam" id="PF01551"/>
    </source>
</evidence>
<dbReference type="InterPro" id="IPR016047">
    <property type="entry name" value="M23ase_b-sheet_dom"/>
</dbReference>
<reference evidence="4 5" key="1">
    <citation type="journal article" date="2015" name="Nature">
        <title>rRNA introns, odd ribosomes, and small enigmatic genomes across a large radiation of phyla.</title>
        <authorList>
            <person name="Brown C.T."/>
            <person name="Hug L.A."/>
            <person name="Thomas B.C."/>
            <person name="Sharon I."/>
            <person name="Castelle C.J."/>
            <person name="Singh A."/>
            <person name="Wilkins M.J."/>
            <person name="Williams K.H."/>
            <person name="Banfield J.F."/>
        </authorList>
    </citation>
    <scope>NUCLEOTIDE SEQUENCE [LARGE SCALE GENOMIC DNA]</scope>
</reference>
<evidence type="ECO:0000256" key="2">
    <source>
        <dbReference type="SAM" id="Phobius"/>
    </source>
</evidence>
<dbReference type="Pfam" id="PF01551">
    <property type="entry name" value="Peptidase_M23"/>
    <property type="match status" value="1"/>
</dbReference>
<gene>
    <name evidence="4" type="ORF">UT18_C0008G0003</name>
</gene>
<name>A0A0G0LS11_UNCC2</name>
<dbReference type="AlphaFoldDB" id="A0A0G0LS11"/>
<organism evidence="4 5">
    <name type="scientific">candidate division CPR2 bacterium GW2011_GWC2_39_10</name>
    <dbReference type="NCBI Taxonomy" id="1618345"/>
    <lineage>
        <taxon>Bacteria</taxon>
        <taxon>Bacteria division CPR2</taxon>
    </lineage>
</organism>
<dbReference type="PATRIC" id="fig|1618345.3.peg.511"/>
<feature type="region of interest" description="Disordered" evidence="1">
    <location>
        <begin position="60"/>
        <end position="102"/>
    </location>
</feature>
<keyword evidence="2" id="KW-0472">Membrane</keyword>
<evidence type="ECO:0000256" key="1">
    <source>
        <dbReference type="SAM" id="MobiDB-lite"/>
    </source>
</evidence>
<proteinExistence type="predicted"/>
<protein>
    <recommendedName>
        <fullName evidence="3">M23ase beta-sheet core domain-containing protein</fullName>
    </recommendedName>
</protein>
<dbReference type="InterPro" id="IPR011055">
    <property type="entry name" value="Dup_hybrid_motif"/>
</dbReference>
<dbReference type="Gene3D" id="2.70.70.10">
    <property type="entry name" value="Glucose Permease (Domain IIA)"/>
    <property type="match status" value="1"/>
</dbReference>
<keyword evidence="2" id="KW-0812">Transmembrane</keyword>
<keyword evidence="2" id="KW-1133">Transmembrane helix</keyword>